<name>A0AAV3UW37_9ALTE</name>
<evidence type="ECO:0000313" key="2">
    <source>
        <dbReference type="EMBL" id="GAC09364.1"/>
    </source>
</evidence>
<evidence type="ECO:0000313" key="3">
    <source>
        <dbReference type="Proteomes" id="UP000006320"/>
    </source>
</evidence>
<evidence type="ECO:0000256" key="1">
    <source>
        <dbReference type="SAM" id="SignalP"/>
    </source>
</evidence>
<proteinExistence type="predicted"/>
<protein>
    <submittedName>
        <fullName evidence="2">Uncharacterized protein</fullName>
    </submittedName>
</protein>
<organism evidence="2 3">
    <name type="scientific">Paraglaciecola chathamensis S18K6</name>
    <dbReference type="NCBI Taxonomy" id="1127672"/>
    <lineage>
        <taxon>Bacteria</taxon>
        <taxon>Pseudomonadati</taxon>
        <taxon>Pseudomonadota</taxon>
        <taxon>Gammaproteobacteria</taxon>
        <taxon>Alteromonadales</taxon>
        <taxon>Alteromonadaceae</taxon>
        <taxon>Paraglaciecola</taxon>
    </lineage>
</organism>
<comment type="caution">
    <text evidence="2">The sequence shown here is derived from an EMBL/GenBank/DDBJ whole genome shotgun (WGS) entry which is preliminary data.</text>
</comment>
<dbReference type="Proteomes" id="UP000006320">
    <property type="component" value="Unassembled WGS sequence"/>
</dbReference>
<keyword evidence="1" id="KW-0732">Signal</keyword>
<dbReference type="EMBL" id="BAEM01000022">
    <property type="protein sequence ID" value="GAC09364.1"/>
    <property type="molecule type" value="Genomic_DNA"/>
</dbReference>
<dbReference type="RefSeq" id="WP_007986396.1">
    <property type="nucleotide sequence ID" value="NZ_BAEM01000022.1"/>
</dbReference>
<dbReference type="AlphaFoldDB" id="A0AAV3UW37"/>
<accession>A0AAV3UW37</accession>
<feature type="chain" id="PRO_5043618438" evidence="1">
    <location>
        <begin position="17"/>
        <end position="69"/>
    </location>
</feature>
<sequence>MKFLVLLLVFTFSALAQEARVNSEVTKKIESINNYPPLSGEWAGEYLIKSAPDGLLEIIAKAKEGFAYV</sequence>
<gene>
    <name evidence="2" type="ORF">GCHA_1405</name>
</gene>
<feature type="signal peptide" evidence="1">
    <location>
        <begin position="1"/>
        <end position="16"/>
    </location>
</feature>
<reference evidence="2 3" key="1">
    <citation type="journal article" date="2017" name="Antonie Van Leeuwenhoek">
        <title>Rhizobium rhizosphaerae sp. nov., a novel species isolated from rice rhizosphere.</title>
        <authorList>
            <person name="Zhao J.J."/>
            <person name="Zhang J."/>
            <person name="Zhang R.J."/>
            <person name="Zhang C.W."/>
            <person name="Yin H.Q."/>
            <person name="Zhang X.X."/>
        </authorList>
    </citation>
    <scope>NUCLEOTIDE SEQUENCE [LARGE SCALE GENOMIC DNA]</scope>
    <source>
        <strain evidence="2 3">S18K6</strain>
    </source>
</reference>